<organism evidence="2 3">
    <name type="scientific">Thelohanellus kitauei</name>
    <name type="common">Myxosporean</name>
    <dbReference type="NCBI Taxonomy" id="669202"/>
    <lineage>
        <taxon>Eukaryota</taxon>
        <taxon>Metazoa</taxon>
        <taxon>Cnidaria</taxon>
        <taxon>Myxozoa</taxon>
        <taxon>Myxosporea</taxon>
        <taxon>Bivalvulida</taxon>
        <taxon>Platysporina</taxon>
        <taxon>Myxobolidae</taxon>
        <taxon>Thelohanellus</taxon>
    </lineage>
</organism>
<feature type="compositionally biased region" description="Basic and acidic residues" evidence="1">
    <location>
        <begin position="21"/>
        <end position="57"/>
    </location>
</feature>
<evidence type="ECO:0000313" key="2">
    <source>
        <dbReference type="EMBL" id="KII71887.1"/>
    </source>
</evidence>
<accession>A0A0C2ND28</accession>
<evidence type="ECO:0000256" key="1">
    <source>
        <dbReference type="SAM" id="MobiDB-lite"/>
    </source>
</evidence>
<dbReference type="AlphaFoldDB" id="A0A0C2ND28"/>
<reference evidence="2 3" key="1">
    <citation type="journal article" date="2014" name="Genome Biol. Evol.">
        <title>The genome of the myxosporean Thelohanellus kitauei shows adaptations to nutrient acquisition within its fish host.</title>
        <authorList>
            <person name="Yang Y."/>
            <person name="Xiong J."/>
            <person name="Zhou Z."/>
            <person name="Huo F."/>
            <person name="Miao W."/>
            <person name="Ran C."/>
            <person name="Liu Y."/>
            <person name="Zhang J."/>
            <person name="Feng J."/>
            <person name="Wang M."/>
            <person name="Wang M."/>
            <person name="Wang L."/>
            <person name="Yao B."/>
        </authorList>
    </citation>
    <scope>NUCLEOTIDE SEQUENCE [LARGE SCALE GENOMIC DNA]</scope>
    <source>
        <strain evidence="2">Wuqing</strain>
    </source>
</reference>
<keyword evidence="3" id="KW-1185">Reference proteome</keyword>
<name>A0A0C2ND28_THEKT</name>
<sequence>MKTSEVEDLFYGDVDSNDNANESKNHEQTAEKFEHEKIEENGDYKDQIIDANHKPEEISSDDESTNSNDVKMKFRGNRIEKLGPEFFKQFDNDRNTNKGLRVDENSFY</sequence>
<proteinExistence type="predicted"/>
<dbReference type="Proteomes" id="UP000031668">
    <property type="component" value="Unassembled WGS sequence"/>
</dbReference>
<comment type="caution">
    <text evidence="2">The sequence shown here is derived from an EMBL/GenBank/DDBJ whole genome shotgun (WGS) entry which is preliminary data.</text>
</comment>
<feature type="compositionally biased region" description="Acidic residues" evidence="1">
    <location>
        <begin position="1"/>
        <end position="10"/>
    </location>
</feature>
<evidence type="ECO:0000313" key="3">
    <source>
        <dbReference type="Proteomes" id="UP000031668"/>
    </source>
</evidence>
<protein>
    <submittedName>
        <fullName evidence="2">Uncharacterized protein</fullName>
    </submittedName>
</protein>
<dbReference type="EMBL" id="JWZT01001601">
    <property type="protein sequence ID" value="KII71887.1"/>
    <property type="molecule type" value="Genomic_DNA"/>
</dbReference>
<gene>
    <name evidence="2" type="ORF">RF11_11885</name>
</gene>
<feature type="region of interest" description="Disordered" evidence="1">
    <location>
        <begin position="89"/>
        <end position="108"/>
    </location>
</feature>
<feature type="region of interest" description="Disordered" evidence="1">
    <location>
        <begin position="1"/>
        <end position="71"/>
    </location>
</feature>